<accession>A0A9N8K721</accession>
<feature type="compositionally biased region" description="Low complexity" evidence="4">
    <location>
        <begin position="86"/>
        <end position="97"/>
    </location>
</feature>
<dbReference type="AlphaFoldDB" id="A0A9N8K721"/>
<dbReference type="PANTHER" id="PTHR20982">
    <property type="entry name" value="RIBOSOME RECYCLING FACTOR"/>
    <property type="match status" value="1"/>
</dbReference>
<evidence type="ECO:0000313" key="6">
    <source>
        <dbReference type="EMBL" id="CAD0106204.1"/>
    </source>
</evidence>
<gene>
    <name evidence="6" type="ORF">AWRI4620_LOCUS459</name>
</gene>
<feature type="domain" description="Ribosome recycling factor" evidence="5">
    <location>
        <begin position="203"/>
        <end position="315"/>
    </location>
</feature>
<dbReference type="InterPro" id="IPR023584">
    <property type="entry name" value="Ribosome_recyc_fac_dom"/>
</dbReference>
<evidence type="ECO:0000256" key="1">
    <source>
        <dbReference type="ARBA" id="ARBA00005912"/>
    </source>
</evidence>
<proteinExistence type="inferred from homology"/>
<dbReference type="Proteomes" id="UP000745764">
    <property type="component" value="Unassembled WGS sequence"/>
</dbReference>
<dbReference type="EMBL" id="CAINUL010000001">
    <property type="protein sequence ID" value="CAD0106204.1"/>
    <property type="molecule type" value="Genomic_DNA"/>
</dbReference>
<keyword evidence="7" id="KW-1185">Reference proteome</keyword>
<reference evidence="6" key="1">
    <citation type="submission" date="2020-06" db="EMBL/GenBank/DDBJ databases">
        <authorList>
            <person name="Onetto C."/>
        </authorList>
    </citation>
    <scope>NUCLEOTIDE SEQUENCE</scope>
</reference>
<evidence type="ECO:0000256" key="2">
    <source>
        <dbReference type="ARBA" id="ARBA00022917"/>
    </source>
</evidence>
<dbReference type="GO" id="GO:0005739">
    <property type="term" value="C:mitochondrion"/>
    <property type="evidence" value="ECO:0007669"/>
    <property type="project" value="TreeGrafter"/>
</dbReference>
<evidence type="ECO:0000256" key="3">
    <source>
        <dbReference type="ARBA" id="ARBA00024909"/>
    </source>
</evidence>
<sequence length="319" mass="34519">MRPTRSTQLLCSRLLSRDITVARQCSFRYAVSCTHRSFFQRLTIAALSPSALVAVTANNTPSIRHFSNTRSTLKKGGKAAREASRSDSSASSSSTSAAAAVGSEDPFDFSALESDINDAVEKLKSDLSQLRQGGRFNPQVLESLRVQLKQGGPVKLGDLAQVVPKGRVVQVVVGEQEVRISLLKPPLLQYSREDHTYQHPYHQHLKSITSSIQSANLNLTPQADPTGQNPLLLSIPIPPPTAESRKQAVAAAAKAGDVANNSVRNARQGQQKKLRAMQLAKSARPDDLKKAGTQMEKVVERGVQEVKKIVDGAKRALDA</sequence>
<dbReference type="GO" id="GO:0043023">
    <property type="term" value="F:ribosomal large subunit binding"/>
    <property type="evidence" value="ECO:0007669"/>
    <property type="project" value="TreeGrafter"/>
</dbReference>
<dbReference type="SUPFAM" id="SSF55194">
    <property type="entry name" value="Ribosome recycling factor, RRF"/>
    <property type="match status" value="1"/>
</dbReference>
<name>A0A9N8K721_9PEZI</name>
<evidence type="ECO:0000313" key="7">
    <source>
        <dbReference type="Proteomes" id="UP000745764"/>
    </source>
</evidence>
<comment type="function">
    <text evidence="3">Necessary for protein synthesis in mitochondria. Functions as a ribosome recycling factor in mitochondria.</text>
</comment>
<dbReference type="Gene3D" id="1.10.132.20">
    <property type="entry name" value="Ribosome-recycling factor"/>
    <property type="match status" value="2"/>
</dbReference>
<evidence type="ECO:0000259" key="5">
    <source>
        <dbReference type="Pfam" id="PF01765"/>
    </source>
</evidence>
<comment type="caution">
    <text evidence="6">The sequence shown here is derived from an EMBL/GenBank/DDBJ whole genome shotgun (WGS) entry which is preliminary data.</text>
</comment>
<keyword evidence="2" id="KW-0648">Protein biosynthesis</keyword>
<dbReference type="InterPro" id="IPR002661">
    <property type="entry name" value="Ribosome_recyc_fac"/>
</dbReference>
<dbReference type="PANTHER" id="PTHR20982:SF3">
    <property type="entry name" value="MITOCHONDRIAL RIBOSOME RECYCLING FACTOR PSEUDO 1"/>
    <property type="match status" value="1"/>
</dbReference>
<dbReference type="GO" id="GO:0006412">
    <property type="term" value="P:translation"/>
    <property type="evidence" value="ECO:0007669"/>
    <property type="project" value="UniProtKB-KW"/>
</dbReference>
<dbReference type="Gene3D" id="3.30.1360.40">
    <property type="match status" value="2"/>
</dbReference>
<evidence type="ECO:0000256" key="4">
    <source>
        <dbReference type="SAM" id="MobiDB-lite"/>
    </source>
</evidence>
<comment type="similarity">
    <text evidence="1">Belongs to the RRF family.</text>
</comment>
<organism evidence="6 7">
    <name type="scientific">Aureobasidium uvarum</name>
    <dbReference type="NCBI Taxonomy" id="2773716"/>
    <lineage>
        <taxon>Eukaryota</taxon>
        <taxon>Fungi</taxon>
        <taxon>Dikarya</taxon>
        <taxon>Ascomycota</taxon>
        <taxon>Pezizomycotina</taxon>
        <taxon>Dothideomycetes</taxon>
        <taxon>Dothideomycetidae</taxon>
        <taxon>Dothideales</taxon>
        <taxon>Saccotheciaceae</taxon>
        <taxon>Aureobasidium</taxon>
    </lineage>
</organism>
<dbReference type="InterPro" id="IPR036191">
    <property type="entry name" value="RRF_sf"/>
</dbReference>
<dbReference type="OrthoDB" id="407355at2759"/>
<protein>
    <recommendedName>
        <fullName evidence="5">Ribosome recycling factor domain-containing protein</fullName>
    </recommendedName>
</protein>
<feature type="region of interest" description="Disordered" evidence="4">
    <location>
        <begin position="64"/>
        <end position="97"/>
    </location>
</feature>
<dbReference type="Pfam" id="PF01765">
    <property type="entry name" value="RRF"/>
    <property type="match status" value="1"/>
</dbReference>